<evidence type="ECO:0000313" key="2">
    <source>
        <dbReference type="Proteomes" id="UP001153076"/>
    </source>
</evidence>
<keyword evidence="2" id="KW-1185">Reference proteome</keyword>
<dbReference type="EMBL" id="JAKOGI010000108">
    <property type="protein sequence ID" value="KAJ8444065.1"/>
    <property type="molecule type" value="Genomic_DNA"/>
</dbReference>
<dbReference type="Proteomes" id="UP001153076">
    <property type="component" value="Unassembled WGS sequence"/>
</dbReference>
<sequence length="209" mass="24088">MPQPLASLFPMDPPRSMFYTRKLSIADMVEMKVVHHCVDFIDHEWDYRAYLQWSMTHLGTRIDVPMLNLSIIVAPEGEPEQYVEILLVLESECPKLPFPRTFTGGKSLKILPGKNHLRGLDQVDILLHELGMFWNLLVLRRQDLSWTLRVRTSDSQILYNNWSSGIMYNKHPRNSWAIGPPSPPTFLREPLVAPGNNWQSNGSSIFFSV</sequence>
<gene>
    <name evidence="1" type="ORF">Cgig2_030922</name>
</gene>
<dbReference type="AlphaFoldDB" id="A0A9Q1KI97"/>
<comment type="caution">
    <text evidence="1">The sequence shown here is derived from an EMBL/GenBank/DDBJ whole genome shotgun (WGS) entry which is preliminary data.</text>
</comment>
<organism evidence="1 2">
    <name type="scientific">Carnegiea gigantea</name>
    <dbReference type="NCBI Taxonomy" id="171969"/>
    <lineage>
        <taxon>Eukaryota</taxon>
        <taxon>Viridiplantae</taxon>
        <taxon>Streptophyta</taxon>
        <taxon>Embryophyta</taxon>
        <taxon>Tracheophyta</taxon>
        <taxon>Spermatophyta</taxon>
        <taxon>Magnoliopsida</taxon>
        <taxon>eudicotyledons</taxon>
        <taxon>Gunneridae</taxon>
        <taxon>Pentapetalae</taxon>
        <taxon>Caryophyllales</taxon>
        <taxon>Cactineae</taxon>
        <taxon>Cactaceae</taxon>
        <taxon>Cactoideae</taxon>
        <taxon>Echinocereeae</taxon>
        <taxon>Carnegiea</taxon>
    </lineage>
</organism>
<accession>A0A9Q1KI97</accession>
<evidence type="ECO:0000313" key="1">
    <source>
        <dbReference type="EMBL" id="KAJ8444065.1"/>
    </source>
</evidence>
<protein>
    <submittedName>
        <fullName evidence="1">Uncharacterized protein</fullName>
    </submittedName>
</protein>
<name>A0A9Q1KI97_9CARY</name>
<proteinExistence type="predicted"/>
<reference evidence="1" key="1">
    <citation type="submission" date="2022-04" db="EMBL/GenBank/DDBJ databases">
        <title>Carnegiea gigantea Genome sequencing and assembly v2.</title>
        <authorList>
            <person name="Copetti D."/>
            <person name="Sanderson M.J."/>
            <person name="Burquez A."/>
            <person name="Wojciechowski M.F."/>
        </authorList>
    </citation>
    <scope>NUCLEOTIDE SEQUENCE</scope>
    <source>
        <strain evidence="1">SGP5-SGP5p</strain>
        <tissue evidence="1">Aerial part</tissue>
    </source>
</reference>